<dbReference type="RefSeq" id="WP_353548995.1">
    <property type="nucleotide sequence ID" value="NZ_AP029612.1"/>
</dbReference>
<feature type="chain" id="PRO_5043467883" evidence="1">
    <location>
        <begin position="27"/>
        <end position="592"/>
    </location>
</feature>
<dbReference type="AlphaFoldDB" id="A0AAT9GL63"/>
<protein>
    <submittedName>
        <fullName evidence="2">DUF885 family protein</fullName>
    </submittedName>
</protein>
<dbReference type="InterPro" id="IPR010281">
    <property type="entry name" value="DUF885"/>
</dbReference>
<accession>A0AAT9GL63</accession>
<feature type="signal peptide" evidence="1">
    <location>
        <begin position="1"/>
        <end position="26"/>
    </location>
</feature>
<dbReference type="EMBL" id="AP029612">
    <property type="protein sequence ID" value="BFG71362.1"/>
    <property type="molecule type" value="Genomic_DNA"/>
</dbReference>
<dbReference type="Pfam" id="PF05960">
    <property type="entry name" value="DUF885"/>
    <property type="match status" value="1"/>
</dbReference>
<dbReference type="PANTHER" id="PTHR33361">
    <property type="entry name" value="GLR0591 PROTEIN"/>
    <property type="match status" value="1"/>
</dbReference>
<evidence type="ECO:0000313" key="2">
    <source>
        <dbReference type="EMBL" id="BFG71362.1"/>
    </source>
</evidence>
<keyword evidence="1" id="KW-0732">Signal</keyword>
<evidence type="ECO:0000256" key="1">
    <source>
        <dbReference type="SAM" id="SignalP"/>
    </source>
</evidence>
<proteinExistence type="predicted"/>
<name>A0AAT9GL63_9BACT</name>
<organism evidence="2">
    <name type="scientific">Sediminibacterium sp. KACHI17</name>
    <dbReference type="NCBI Taxonomy" id="1751071"/>
    <lineage>
        <taxon>Bacteria</taxon>
        <taxon>Pseudomonadati</taxon>
        <taxon>Bacteroidota</taxon>
        <taxon>Chitinophagia</taxon>
        <taxon>Chitinophagales</taxon>
        <taxon>Chitinophagaceae</taxon>
        <taxon>Sediminibacterium</taxon>
    </lineage>
</organism>
<dbReference type="PANTHER" id="PTHR33361:SF2">
    <property type="entry name" value="DUF885 DOMAIN-CONTAINING PROTEIN"/>
    <property type="match status" value="1"/>
</dbReference>
<reference evidence="2" key="1">
    <citation type="submission" date="2024-02" db="EMBL/GenBank/DDBJ databases">
        <title>Sediminibacterium planktonica sp. nov. and Sediminibacterium longus sp. nov., isolated from surface lake and river water.</title>
        <authorList>
            <person name="Watanabe K."/>
            <person name="Takemine S."/>
            <person name="Ishii Y."/>
            <person name="Ogata Y."/>
            <person name="Shindo C."/>
            <person name="Suda W."/>
        </authorList>
    </citation>
    <scope>NUCLEOTIDE SEQUENCE</scope>
    <source>
        <strain evidence="2">KACHI17</strain>
    </source>
</reference>
<sequence length="592" mass="68022">MKKQHITLALLIAVSMFCVLPQGAHAQVSKESYVPCQEMPTLIQQYAADNRTLSRYYSPASSRGGGFGGGADASIGSPEKNKRLQQLIQEYQKKLAAVDFKNLSQECKVDYILFRRDLTERMEQLVTEANEVAKINKWVPFAAKVYALEQQRRRGYQPNAEEVAKDWASMITEVKSLQSKLKDEKVIEPESVYTAGEVINNLRQTLQSVFDFYNGYDPMFTWWVPTVHKSLDDALTAYAGVWKTKANSALTASDNSGIVGVRAGRENLVKQLQSEMIPYTPEELIDIANKEFAWCDAEMLKASREMGFGDNWKAALEKVKTLYVPPGKQPEAILKLYTESIDFLKKNNLITIPPLAEETWGMMMMSPERQLIAPFFLGGADIIISYPTNTMAYEDRMMSMRGNNPHFSKATVHHELIAGHNLQQFVNTRTRTYRNFGTPFWGEGWALYWELILWDMQFAKTPEDRIGMLFWHMHRCARIIFSLNYHMGKWTPQQCIDFLVDRVGHERANAEGEVRRSFTGRYPPLYQLAYLTGGRQFYALKKELVDSGKMTYKQYHDAVMSLNSMPVEMVRAILTKQPLTENFKTNWRFYNE</sequence>
<gene>
    <name evidence="2" type="ORF">KACHI17_22430</name>
</gene>